<comment type="subunit">
    <text evidence="9">Component of the translation initiation factor 2B (eIF2B) complex which is a heterodecamer of two sets of five different subunits: alpha, beta, gamma, delta and epsilon. Subunits alpha, beta and delta comprise a regulatory subcomplex and subunits epsilon and gamma comprise a catalytic subcomplex. Within the complex, the hexameric regulatory complex resides at the center, with the two heterodimeric catalytic subcomplexes bound on opposite sides.</text>
</comment>
<gene>
    <name evidence="12" type="ORF">ONB1V03_LOCUS2456</name>
</gene>
<dbReference type="GO" id="GO:0005851">
    <property type="term" value="C:eukaryotic translation initiation factor 2B complex"/>
    <property type="evidence" value="ECO:0007669"/>
    <property type="project" value="TreeGrafter"/>
</dbReference>
<dbReference type="CDD" id="cd04198">
    <property type="entry name" value="eIF-2B_gamma_N"/>
    <property type="match status" value="1"/>
</dbReference>
<dbReference type="Pfam" id="PF00483">
    <property type="entry name" value="NTP_transferase"/>
    <property type="match status" value="1"/>
</dbReference>
<name>A0A7R9LEK3_9ACAR</name>
<evidence type="ECO:0000313" key="12">
    <source>
        <dbReference type="EMBL" id="CAD7640246.1"/>
    </source>
</evidence>
<evidence type="ECO:0000256" key="2">
    <source>
        <dbReference type="ARBA" id="ARBA00007878"/>
    </source>
</evidence>
<evidence type="ECO:0000256" key="4">
    <source>
        <dbReference type="ARBA" id="ARBA00022540"/>
    </source>
</evidence>
<accession>A0A7R9LEK3</accession>
<dbReference type="GO" id="GO:0005829">
    <property type="term" value="C:cytosol"/>
    <property type="evidence" value="ECO:0007669"/>
    <property type="project" value="UniProtKB-SubCell"/>
</dbReference>
<keyword evidence="5" id="KW-0648">Protein biosynthesis</keyword>
<dbReference type="Gene3D" id="2.160.10.10">
    <property type="entry name" value="Hexapeptide repeat proteins"/>
    <property type="match status" value="1"/>
</dbReference>
<comment type="similarity">
    <text evidence="2">Belongs to the eIF-2B gamma/epsilon subunits family.</text>
</comment>
<dbReference type="InterPro" id="IPR051960">
    <property type="entry name" value="eIF2B_gamma"/>
</dbReference>
<evidence type="ECO:0000256" key="9">
    <source>
        <dbReference type="ARBA" id="ARBA00046432"/>
    </source>
</evidence>
<proteinExistence type="inferred from homology"/>
<comment type="subcellular location">
    <subcellularLocation>
        <location evidence="1">Cytoplasm</location>
        <location evidence="1">Cytosol</location>
    </subcellularLocation>
</comment>
<dbReference type="PANTHER" id="PTHR45989">
    <property type="entry name" value="TRANSLATION INITIATION FACTOR EIF-2B SUBUNIT GAMMA"/>
    <property type="match status" value="1"/>
</dbReference>
<evidence type="ECO:0000313" key="13">
    <source>
        <dbReference type="Proteomes" id="UP000728032"/>
    </source>
</evidence>
<evidence type="ECO:0000256" key="6">
    <source>
        <dbReference type="ARBA" id="ARBA00044196"/>
    </source>
</evidence>
<sequence>MYDNGLTAVVMSGGKGSRITELTTTCAKCLLPVANKPLIYYPLDALQKANFTDVIVIVSDTEEEAVGKALNELKLDIRIDLVSIPYNRDFGTADSLRLIKDRIKNDILVISCDTITDFPLKRLIDWYRIHNPTLLALISSIPYNNENVIPGRKGREKNEKDLIGIDANNGDRLVFLSSEADFDESVSFSLSMLKKCPQMTIKSNLMDAHIYILKKWTLRYLQENSKISSLKGEFFPSLVRKQFRKEWTATVDKTSKNAASIISMSGVPHRHVFDFIETGDIELGLQRLEPNNASDELNVESLKNQMPNSYPESKIKCFAYRLNDGYCVRVNTLSGYCEANRLMLRLMSTSDRKPVKSQNSITSKSLVDAITGNGLTVGEKCSIKRSIIGNNCTIGDKVKLMNTIVMDNVKVEEGSNIQGSIICSQANIGTNSEIKDCIIASAQNIHSLAKLTNEVILDVNQMMECDLSMTSYQ</sequence>
<dbReference type="InterPro" id="IPR029044">
    <property type="entry name" value="Nucleotide-diphossugar_trans"/>
</dbReference>
<evidence type="ECO:0000259" key="11">
    <source>
        <dbReference type="Pfam" id="PF25084"/>
    </source>
</evidence>
<keyword evidence="13" id="KW-1185">Reference proteome</keyword>
<dbReference type="OrthoDB" id="10250549at2759"/>
<dbReference type="GO" id="GO:0003743">
    <property type="term" value="F:translation initiation factor activity"/>
    <property type="evidence" value="ECO:0007669"/>
    <property type="project" value="UniProtKB-KW"/>
</dbReference>
<dbReference type="AlphaFoldDB" id="A0A7R9LEK3"/>
<dbReference type="EMBL" id="CAJPVJ010000569">
    <property type="protein sequence ID" value="CAG2162868.1"/>
    <property type="molecule type" value="Genomic_DNA"/>
</dbReference>
<evidence type="ECO:0000259" key="10">
    <source>
        <dbReference type="Pfam" id="PF00483"/>
    </source>
</evidence>
<dbReference type="PANTHER" id="PTHR45989:SF1">
    <property type="entry name" value="TRANSLATION INITIATION FACTOR EIF-2B SUBUNIT GAMMA"/>
    <property type="match status" value="1"/>
</dbReference>
<dbReference type="InterPro" id="IPR005835">
    <property type="entry name" value="NTP_transferase_dom"/>
</dbReference>
<dbReference type="InterPro" id="IPR056764">
    <property type="entry name" value="LbH_EIF2B3/5"/>
</dbReference>
<feature type="domain" description="EIF2B subunit epsilon/gamma LbH" evidence="11">
    <location>
        <begin position="368"/>
        <end position="445"/>
    </location>
</feature>
<dbReference type="Pfam" id="PF25084">
    <property type="entry name" value="LbH_EIF2B"/>
    <property type="match status" value="1"/>
</dbReference>
<keyword evidence="3" id="KW-0963">Cytoplasm</keyword>
<dbReference type="SUPFAM" id="SSF53448">
    <property type="entry name" value="Nucleotide-diphospho-sugar transferases"/>
    <property type="match status" value="1"/>
</dbReference>
<organism evidence="12">
    <name type="scientific">Oppiella nova</name>
    <dbReference type="NCBI Taxonomy" id="334625"/>
    <lineage>
        <taxon>Eukaryota</taxon>
        <taxon>Metazoa</taxon>
        <taxon>Ecdysozoa</taxon>
        <taxon>Arthropoda</taxon>
        <taxon>Chelicerata</taxon>
        <taxon>Arachnida</taxon>
        <taxon>Acari</taxon>
        <taxon>Acariformes</taxon>
        <taxon>Sarcoptiformes</taxon>
        <taxon>Oribatida</taxon>
        <taxon>Brachypylina</taxon>
        <taxon>Oppioidea</taxon>
        <taxon>Oppiidae</taxon>
        <taxon>Oppiella</taxon>
    </lineage>
</organism>
<evidence type="ECO:0000256" key="3">
    <source>
        <dbReference type="ARBA" id="ARBA00022490"/>
    </source>
</evidence>
<evidence type="ECO:0000256" key="1">
    <source>
        <dbReference type="ARBA" id="ARBA00004514"/>
    </source>
</evidence>
<dbReference type="GO" id="GO:0005085">
    <property type="term" value="F:guanyl-nucleotide exchange factor activity"/>
    <property type="evidence" value="ECO:0007669"/>
    <property type="project" value="TreeGrafter"/>
</dbReference>
<dbReference type="EMBL" id="OC915394">
    <property type="protein sequence ID" value="CAD7640246.1"/>
    <property type="molecule type" value="Genomic_DNA"/>
</dbReference>
<evidence type="ECO:0000256" key="7">
    <source>
        <dbReference type="ARBA" id="ARBA00044229"/>
    </source>
</evidence>
<evidence type="ECO:0000256" key="8">
    <source>
        <dbReference type="ARBA" id="ARBA00045373"/>
    </source>
</evidence>
<reference evidence="12" key="1">
    <citation type="submission" date="2020-11" db="EMBL/GenBank/DDBJ databases">
        <authorList>
            <person name="Tran Van P."/>
        </authorList>
    </citation>
    <scope>NUCLEOTIDE SEQUENCE</scope>
</reference>
<dbReference type="Proteomes" id="UP000728032">
    <property type="component" value="Unassembled WGS sequence"/>
</dbReference>
<evidence type="ECO:0000256" key="5">
    <source>
        <dbReference type="ARBA" id="ARBA00022917"/>
    </source>
</evidence>
<comment type="function">
    <text evidence="8">Acts as a component of the translation initiation factor 2B (eIF2B) complex, which catalyzes the exchange of GDP for GTP on the eukaryotic initiation factor 2 (eIF2) complex gamma subunit. Its guanine nucleotide exchange factor activity is repressed when bound to eIF2 complex phosphorylated on the alpha subunit, thereby limiting the amount of methionyl-initiator methionine tRNA available to the ribosome and consequently global translation is repressed.</text>
</comment>
<dbReference type="Gene3D" id="3.90.550.10">
    <property type="entry name" value="Spore Coat Polysaccharide Biosynthesis Protein SpsA, Chain A"/>
    <property type="match status" value="1"/>
</dbReference>
<dbReference type="GO" id="GO:0002183">
    <property type="term" value="P:cytoplasmic translational initiation"/>
    <property type="evidence" value="ECO:0007669"/>
    <property type="project" value="TreeGrafter"/>
</dbReference>
<protein>
    <recommendedName>
        <fullName evidence="6">Translation initiation factor eIF2B subunit gamma</fullName>
    </recommendedName>
    <alternativeName>
        <fullName evidence="7">eIF2B GDP-GTP exchange factor subunit gamma</fullName>
    </alternativeName>
</protein>
<feature type="domain" description="Nucleotidyl transferase" evidence="10">
    <location>
        <begin position="8"/>
        <end position="135"/>
    </location>
</feature>
<keyword evidence="4" id="KW-0396">Initiation factor</keyword>